<evidence type="ECO:0000256" key="4">
    <source>
        <dbReference type="ARBA" id="ARBA00022475"/>
    </source>
</evidence>
<feature type="region of interest" description="Disordered" evidence="9">
    <location>
        <begin position="1"/>
        <end position="20"/>
    </location>
</feature>
<gene>
    <name evidence="11" type="ORF">SAE02_04340</name>
</gene>
<feature type="transmembrane region" description="Helical" evidence="8">
    <location>
        <begin position="341"/>
        <end position="363"/>
    </location>
</feature>
<evidence type="ECO:0000259" key="10">
    <source>
        <dbReference type="PROSITE" id="PS50928"/>
    </source>
</evidence>
<dbReference type="SUPFAM" id="SSF161098">
    <property type="entry name" value="MetI-like"/>
    <property type="match status" value="1"/>
</dbReference>
<dbReference type="CDD" id="cd06261">
    <property type="entry name" value="TM_PBP2"/>
    <property type="match status" value="1"/>
</dbReference>
<keyword evidence="12" id="KW-1185">Reference proteome</keyword>
<dbReference type="EMBL" id="BJYZ01000002">
    <property type="protein sequence ID" value="GEO36286.1"/>
    <property type="molecule type" value="Genomic_DNA"/>
</dbReference>
<proteinExistence type="inferred from homology"/>
<feature type="transmembrane region" description="Helical" evidence="8">
    <location>
        <begin position="235"/>
        <end position="258"/>
    </location>
</feature>
<dbReference type="OrthoDB" id="7915284at2"/>
<evidence type="ECO:0000256" key="5">
    <source>
        <dbReference type="ARBA" id="ARBA00022692"/>
    </source>
</evidence>
<feature type="transmembrane region" description="Helical" evidence="8">
    <location>
        <begin position="286"/>
        <end position="307"/>
    </location>
</feature>
<keyword evidence="6 8" id="KW-1133">Transmembrane helix</keyword>
<dbReference type="PROSITE" id="PS50928">
    <property type="entry name" value="ABC_TM1"/>
    <property type="match status" value="1"/>
</dbReference>
<feature type="transmembrane region" description="Helical" evidence="8">
    <location>
        <begin position="199"/>
        <end position="223"/>
    </location>
</feature>
<sequence>MTAPTVPRDSSLQASSGGLKAELRRTQRRRKLEAVALVAPLFLFLAVFFLAPIAAMLFRSLDNSELPSAMPRTAEVLRAWDGAGLPPEPVFATFASELAAGQKARNLAGVAKRLTYELPNMRSALFATARALPEQPDGTWQKTLTGANAVWGEPATWAVMRRAAAPFTPLYLLAAVDREMDANGNIVSVAPDRAIYVDIFIRTFWIAIVVTVVCLFLGYPLAYKLASLPPRIANLLMILVLLPFWTSILVRTGAWVVLLQREGPINETLQTLGLITEPLQLVYNRVGVYVAMVHILLPFMILPLYSVMKGISPAYVRAATSLGATPFTAFRRVYLPQTVPGIGAGGLLVFILGVGYYITPALVGGAGDQMVSYFVAFFTNQTINWGMAAALGSVLLVATLVLYWIYAKLVGVDGMKMG</sequence>
<keyword evidence="4" id="KW-1003">Cell membrane</keyword>
<evidence type="ECO:0000256" key="6">
    <source>
        <dbReference type="ARBA" id="ARBA00022989"/>
    </source>
</evidence>
<evidence type="ECO:0000313" key="12">
    <source>
        <dbReference type="Proteomes" id="UP000321523"/>
    </source>
</evidence>
<organism evidence="11 12">
    <name type="scientific">Skermanella aerolata</name>
    <dbReference type="NCBI Taxonomy" id="393310"/>
    <lineage>
        <taxon>Bacteria</taxon>
        <taxon>Pseudomonadati</taxon>
        <taxon>Pseudomonadota</taxon>
        <taxon>Alphaproteobacteria</taxon>
        <taxon>Rhodospirillales</taxon>
        <taxon>Azospirillaceae</taxon>
        <taxon>Skermanella</taxon>
    </lineage>
</organism>
<evidence type="ECO:0000256" key="9">
    <source>
        <dbReference type="SAM" id="MobiDB-lite"/>
    </source>
</evidence>
<dbReference type="Gene3D" id="1.10.3720.10">
    <property type="entry name" value="MetI-like"/>
    <property type="match status" value="1"/>
</dbReference>
<feature type="transmembrane region" description="Helical" evidence="8">
    <location>
        <begin position="34"/>
        <end position="58"/>
    </location>
</feature>
<comment type="similarity">
    <text evidence="2">Belongs to the binding-protein-dependent transport system permease family. CysTW subfamily.</text>
</comment>
<comment type="subcellular location">
    <subcellularLocation>
        <location evidence="1 8">Cell membrane</location>
        <topology evidence="1 8">Multi-pass membrane protein</topology>
    </subcellularLocation>
</comment>
<evidence type="ECO:0000256" key="7">
    <source>
        <dbReference type="ARBA" id="ARBA00023136"/>
    </source>
</evidence>
<dbReference type="GO" id="GO:0055085">
    <property type="term" value="P:transmembrane transport"/>
    <property type="evidence" value="ECO:0007669"/>
    <property type="project" value="InterPro"/>
</dbReference>
<evidence type="ECO:0000313" key="11">
    <source>
        <dbReference type="EMBL" id="GEO36286.1"/>
    </source>
</evidence>
<dbReference type="InterPro" id="IPR035906">
    <property type="entry name" value="MetI-like_sf"/>
</dbReference>
<evidence type="ECO:0000256" key="2">
    <source>
        <dbReference type="ARBA" id="ARBA00007069"/>
    </source>
</evidence>
<dbReference type="InterPro" id="IPR000515">
    <property type="entry name" value="MetI-like"/>
</dbReference>
<dbReference type="GO" id="GO:0005886">
    <property type="term" value="C:plasma membrane"/>
    <property type="evidence" value="ECO:0007669"/>
    <property type="project" value="UniProtKB-SubCell"/>
</dbReference>
<comment type="caution">
    <text evidence="11">The sequence shown here is derived from an EMBL/GenBank/DDBJ whole genome shotgun (WGS) entry which is preliminary data.</text>
</comment>
<evidence type="ECO:0000256" key="3">
    <source>
        <dbReference type="ARBA" id="ARBA00022448"/>
    </source>
</evidence>
<reference evidence="11 12" key="1">
    <citation type="submission" date="2019-07" db="EMBL/GenBank/DDBJ databases">
        <title>Whole genome shotgun sequence of Skermanella aerolata NBRC 106429.</title>
        <authorList>
            <person name="Hosoyama A."/>
            <person name="Uohara A."/>
            <person name="Ohji S."/>
            <person name="Ichikawa N."/>
        </authorList>
    </citation>
    <scope>NUCLEOTIDE SEQUENCE [LARGE SCALE GENOMIC DNA]</scope>
    <source>
        <strain evidence="11 12">NBRC 106429</strain>
    </source>
</reference>
<feature type="transmembrane region" description="Helical" evidence="8">
    <location>
        <begin position="383"/>
        <end position="406"/>
    </location>
</feature>
<name>A0A512DIK4_9PROT</name>
<dbReference type="Pfam" id="PF00528">
    <property type="entry name" value="BPD_transp_1"/>
    <property type="match status" value="1"/>
</dbReference>
<keyword evidence="5 8" id="KW-0812">Transmembrane</keyword>
<evidence type="ECO:0000256" key="8">
    <source>
        <dbReference type="RuleBase" id="RU363032"/>
    </source>
</evidence>
<protein>
    <submittedName>
        <fullName evidence="11">ABC transporter permease</fullName>
    </submittedName>
</protein>
<keyword evidence="3 8" id="KW-0813">Transport</keyword>
<dbReference type="RefSeq" id="WP_044425566.1">
    <property type="nucleotide sequence ID" value="NZ_BJYZ01000002.1"/>
</dbReference>
<dbReference type="AlphaFoldDB" id="A0A512DIK4"/>
<dbReference type="PANTHER" id="PTHR42929:SF5">
    <property type="entry name" value="ABC TRANSPORTER PERMEASE PROTEIN"/>
    <property type="match status" value="1"/>
</dbReference>
<evidence type="ECO:0000256" key="1">
    <source>
        <dbReference type="ARBA" id="ARBA00004651"/>
    </source>
</evidence>
<keyword evidence="7 8" id="KW-0472">Membrane</keyword>
<accession>A0A512DIK4</accession>
<dbReference type="PANTHER" id="PTHR42929">
    <property type="entry name" value="INNER MEMBRANE ABC TRANSPORTER PERMEASE PROTEIN YDCU-RELATED-RELATED"/>
    <property type="match status" value="1"/>
</dbReference>
<dbReference type="Proteomes" id="UP000321523">
    <property type="component" value="Unassembled WGS sequence"/>
</dbReference>
<feature type="domain" description="ABC transmembrane type-1" evidence="10">
    <location>
        <begin position="200"/>
        <end position="406"/>
    </location>
</feature>